<dbReference type="Proteomes" id="UP001236415">
    <property type="component" value="Chromosome"/>
</dbReference>
<name>A0ABY8X344_9BACL</name>
<feature type="transmembrane region" description="Helical" evidence="1">
    <location>
        <begin position="6"/>
        <end position="27"/>
    </location>
</feature>
<keyword evidence="1" id="KW-1133">Transmembrane helix</keyword>
<evidence type="ECO:0000313" key="3">
    <source>
        <dbReference type="Proteomes" id="UP001236415"/>
    </source>
</evidence>
<evidence type="ECO:0000256" key="1">
    <source>
        <dbReference type="SAM" id="Phobius"/>
    </source>
</evidence>
<sequence length="367" mass="42498">MESDIWKPAVILGILVLILILVNYPWIQWRANPSRTIDIAIIDKSVSDLNYNEHKGLIWILNQQKIKDRTGHAYVNEESYYGFNPSAVNHIQSLPSTLRGKDLIYAADTYGIYKKEQQADRSHKQKLIYGGMKSEDVQKIQYATATGTTFVGEYNILGDPTDKEVRQQLENMFGIEWTGWKGRYYKELANVSTLLKQKYTLVAGEKWTYQREGIIFINEEENMVVLDSSDLEARSFGVEFSEKGYEWSQVKGKTSYHGWFDIVEPRTRAEVMAEYTMDLSQSGAEKLTAAGIPDHFPSITRFDHTTHYTYYFSGDYANRVDTPYPTQYIGWDAVMKFFIPRTHQNAFYWEVYVPVMKQIFSEIKASS</sequence>
<keyword evidence="1" id="KW-0472">Membrane</keyword>
<accession>A0ABY8X344</accession>
<organism evidence="2 3">
    <name type="scientific">Paenibacillus polygoni</name>
    <dbReference type="NCBI Taxonomy" id="3050112"/>
    <lineage>
        <taxon>Bacteria</taxon>
        <taxon>Bacillati</taxon>
        <taxon>Bacillota</taxon>
        <taxon>Bacilli</taxon>
        <taxon>Bacillales</taxon>
        <taxon>Paenibacillaceae</taxon>
        <taxon>Paenibacillus</taxon>
    </lineage>
</organism>
<proteinExistence type="predicted"/>
<dbReference type="RefSeq" id="WP_285745775.1">
    <property type="nucleotide sequence ID" value="NZ_CP127162.1"/>
</dbReference>
<dbReference type="EMBL" id="CP127162">
    <property type="protein sequence ID" value="WIV19579.1"/>
    <property type="molecule type" value="Genomic_DNA"/>
</dbReference>
<keyword evidence="1" id="KW-0812">Transmembrane</keyword>
<reference evidence="2 3" key="1">
    <citation type="submission" date="2023-06" db="EMBL/GenBank/DDBJ databases">
        <title>Paenibacillus polygonum sp. nov., an endophytic bacterium, isolated from Polygonum lapathifolium L. in Nanji Wetland National Nature Reserve, South of Poyang Lake, Jiangxi Province, China.</title>
        <authorList>
            <person name="Yu Z."/>
        </authorList>
    </citation>
    <scope>NUCLEOTIDE SEQUENCE [LARGE SCALE GENOMIC DNA]</scope>
    <source>
        <strain evidence="2 3">C31</strain>
    </source>
</reference>
<keyword evidence="3" id="KW-1185">Reference proteome</keyword>
<gene>
    <name evidence="2" type="ORF">QPK24_02185</name>
</gene>
<protein>
    <submittedName>
        <fullName evidence="2">Uncharacterized protein</fullName>
    </submittedName>
</protein>
<evidence type="ECO:0000313" key="2">
    <source>
        <dbReference type="EMBL" id="WIV19579.1"/>
    </source>
</evidence>